<dbReference type="EMBL" id="PSQE01000004">
    <property type="protein sequence ID" value="RHN62108.1"/>
    <property type="molecule type" value="Genomic_DNA"/>
</dbReference>
<proteinExistence type="predicted"/>
<gene>
    <name evidence="1" type="ORF">MtrunA17_Chr4g0043811</name>
</gene>
<sequence length="154" mass="17632">MHLLNIMTAVSIYVEFGHRIYTCLKRIKFMVVVFLLVKNTGTSKGNTSKFVSKDFEEIDAMIDEDVVAAIDRVLLEGITFPLKSRHSVQGQQASKLDPNLFEQLFQELRDIAFKEDLVEKFKGLLSLKRTWLKNLGVVVSFPNNIVRILRNSTI</sequence>
<reference evidence="1" key="1">
    <citation type="journal article" date="2018" name="Nat. Plants">
        <title>Whole-genome landscape of Medicago truncatula symbiotic genes.</title>
        <authorList>
            <person name="Pecrix Y."/>
            <person name="Gamas P."/>
            <person name="Carrere S."/>
        </authorList>
    </citation>
    <scope>NUCLEOTIDE SEQUENCE</scope>
    <source>
        <tissue evidence="1">Leaves</tissue>
    </source>
</reference>
<dbReference type="Proteomes" id="UP000265566">
    <property type="component" value="Chromosome 4"/>
</dbReference>
<name>A0A396IBH7_MEDTR</name>
<accession>A0A396IBH7</accession>
<protein>
    <submittedName>
        <fullName evidence="1">Uncharacterized protein</fullName>
    </submittedName>
</protein>
<evidence type="ECO:0000313" key="1">
    <source>
        <dbReference type="EMBL" id="RHN62108.1"/>
    </source>
</evidence>
<comment type="caution">
    <text evidence="1">The sequence shown here is derived from an EMBL/GenBank/DDBJ whole genome shotgun (WGS) entry which is preliminary data.</text>
</comment>
<organism evidence="1">
    <name type="scientific">Medicago truncatula</name>
    <name type="common">Barrel medic</name>
    <name type="synonym">Medicago tribuloides</name>
    <dbReference type="NCBI Taxonomy" id="3880"/>
    <lineage>
        <taxon>Eukaryota</taxon>
        <taxon>Viridiplantae</taxon>
        <taxon>Streptophyta</taxon>
        <taxon>Embryophyta</taxon>
        <taxon>Tracheophyta</taxon>
        <taxon>Spermatophyta</taxon>
        <taxon>Magnoliopsida</taxon>
        <taxon>eudicotyledons</taxon>
        <taxon>Gunneridae</taxon>
        <taxon>Pentapetalae</taxon>
        <taxon>rosids</taxon>
        <taxon>fabids</taxon>
        <taxon>Fabales</taxon>
        <taxon>Fabaceae</taxon>
        <taxon>Papilionoideae</taxon>
        <taxon>50 kb inversion clade</taxon>
        <taxon>NPAAA clade</taxon>
        <taxon>Hologalegina</taxon>
        <taxon>IRL clade</taxon>
        <taxon>Trifolieae</taxon>
        <taxon>Medicago</taxon>
    </lineage>
</organism>
<dbReference type="Gramene" id="rna24642">
    <property type="protein sequence ID" value="RHN62108.1"/>
    <property type="gene ID" value="gene24642"/>
</dbReference>
<dbReference type="AlphaFoldDB" id="A0A396IBH7"/>